<protein>
    <recommendedName>
        <fullName evidence="5">RING-type domain-containing protein</fullName>
    </recommendedName>
</protein>
<dbReference type="GO" id="GO:0043122">
    <property type="term" value="P:regulation of canonical NF-kappaB signal transduction"/>
    <property type="evidence" value="ECO:0007669"/>
    <property type="project" value="TreeGrafter"/>
</dbReference>
<keyword evidence="3" id="KW-0862">Zinc</keyword>
<dbReference type="EMBL" id="CAJPVJ010009858">
    <property type="protein sequence ID" value="CAG2172858.1"/>
    <property type="molecule type" value="Genomic_DNA"/>
</dbReference>
<evidence type="ECO:0000256" key="3">
    <source>
        <dbReference type="ARBA" id="ARBA00022833"/>
    </source>
</evidence>
<dbReference type="SUPFAM" id="SSF49599">
    <property type="entry name" value="TRAF domain-like"/>
    <property type="match status" value="1"/>
</dbReference>
<evidence type="ECO:0000259" key="5">
    <source>
        <dbReference type="PROSITE" id="PS50089"/>
    </source>
</evidence>
<keyword evidence="2 4" id="KW-0863">Zinc-finger</keyword>
<evidence type="ECO:0000313" key="6">
    <source>
        <dbReference type="EMBL" id="CAD7655671.1"/>
    </source>
</evidence>
<dbReference type="PROSITE" id="PS00518">
    <property type="entry name" value="ZF_RING_1"/>
    <property type="match status" value="1"/>
</dbReference>
<keyword evidence="1" id="KW-0479">Metal-binding</keyword>
<feature type="domain" description="RING-type" evidence="5">
    <location>
        <begin position="23"/>
        <end position="65"/>
    </location>
</feature>
<dbReference type="InterPro" id="IPR001841">
    <property type="entry name" value="Znf_RING"/>
</dbReference>
<dbReference type="Proteomes" id="UP000728032">
    <property type="component" value="Unassembled WGS sequence"/>
</dbReference>
<dbReference type="SUPFAM" id="SSF57850">
    <property type="entry name" value="RING/U-box"/>
    <property type="match status" value="1"/>
</dbReference>
<evidence type="ECO:0000256" key="4">
    <source>
        <dbReference type="PROSITE-ProRule" id="PRU00175"/>
    </source>
</evidence>
<accession>A0A7R9QSK2</accession>
<dbReference type="SMART" id="SM00184">
    <property type="entry name" value="RING"/>
    <property type="match status" value="1"/>
</dbReference>
<keyword evidence="7" id="KW-1185">Reference proteome</keyword>
<dbReference type="EMBL" id="OC924683">
    <property type="protein sequence ID" value="CAD7655671.1"/>
    <property type="molecule type" value="Genomic_DNA"/>
</dbReference>
<gene>
    <name evidence="6" type="ORF">ONB1V03_LOCUS12314</name>
</gene>
<dbReference type="GO" id="GO:0008270">
    <property type="term" value="F:zinc ion binding"/>
    <property type="evidence" value="ECO:0007669"/>
    <property type="project" value="UniProtKB-KW"/>
</dbReference>
<dbReference type="OrthoDB" id="4788989at2759"/>
<dbReference type="PANTHER" id="PTHR10131">
    <property type="entry name" value="TNF RECEPTOR ASSOCIATED FACTOR"/>
    <property type="match status" value="1"/>
</dbReference>
<dbReference type="Pfam" id="PF13923">
    <property type="entry name" value="zf-C3HC4_2"/>
    <property type="match status" value="1"/>
</dbReference>
<organism evidence="6">
    <name type="scientific">Oppiella nova</name>
    <dbReference type="NCBI Taxonomy" id="334625"/>
    <lineage>
        <taxon>Eukaryota</taxon>
        <taxon>Metazoa</taxon>
        <taxon>Ecdysozoa</taxon>
        <taxon>Arthropoda</taxon>
        <taxon>Chelicerata</taxon>
        <taxon>Arachnida</taxon>
        <taxon>Acari</taxon>
        <taxon>Acariformes</taxon>
        <taxon>Sarcoptiformes</taxon>
        <taxon>Oribatida</taxon>
        <taxon>Brachypylina</taxon>
        <taxon>Oppioidea</taxon>
        <taxon>Oppiidae</taxon>
        <taxon>Oppiella</taxon>
    </lineage>
</organism>
<evidence type="ECO:0000313" key="7">
    <source>
        <dbReference type="Proteomes" id="UP000728032"/>
    </source>
</evidence>
<name>A0A7R9QSK2_9ACAR</name>
<proteinExistence type="predicted"/>
<sequence>MSAGYDKSKFLSFPAGFVDEFTCGICLNIYNEPMTTPCCRHSYCRQCIIQSLQMSSNPNTCPNDRKKLLSKDLMPADRTVTNILDKQEVYCDFKSYGCPQTVPLARLSSHLIQCGFDPNKAQDKCQQLLSEVTAAVDKIKPRVRRQEFEHMKERLTACQQEVRLMASQTAAQSVYVEPNTDAFKKKVMESAKSCVDNWEQIECNIAVKSVKKKVLKKCREAVRHSTDYNQLSQYLLDALNNQD</sequence>
<dbReference type="InterPro" id="IPR013083">
    <property type="entry name" value="Znf_RING/FYVE/PHD"/>
</dbReference>
<dbReference type="Gene3D" id="3.30.40.10">
    <property type="entry name" value="Zinc/RING finger domain, C3HC4 (zinc finger)"/>
    <property type="match status" value="2"/>
</dbReference>
<evidence type="ECO:0000256" key="2">
    <source>
        <dbReference type="ARBA" id="ARBA00022771"/>
    </source>
</evidence>
<dbReference type="PROSITE" id="PS50089">
    <property type="entry name" value="ZF_RING_2"/>
    <property type="match status" value="1"/>
</dbReference>
<dbReference type="PANTHER" id="PTHR10131:SF157">
    <property type="entry name" value="RECEPTOR-ASSOCIATED FACTOR, PUTATIVE-RELATED"/>
    <property type="match status" value="1"/>
</dbReference>
<dbReference type="InterPro" id="IPR017907">
    <property type="entry name" value="Znf_RING_CS"/>
</dbReference>
<dbReference type="AlphaFoldDB" id="A0A7R9QSK2"/>
<reference evidence="6" key="1">
    <citation type="submission" date="2020-11" db="EMBL/GenBank/DDBJ databases">
        <authorList>
            <person name="Tran Van P."/>
        </authorList>
    </citation>
    <scope>NUCLEOTIDE SEQUENCE</scope>
</reference>
<evidence type="ECO:0000256" key="1">
    <source>
        <dbReference type="ARBA" id="ARBA00022723"/>
    </source>
</evidence>